<name>A0A6M0RRR3_9CYAN</name>
<dbReference type="PANTHER" id="PTHR30086:SF20">
    <property type="entry name" value="ARGININE EXPORTER PROTEIN ARGO-RELATED"/>
    <property type="match status" value="1"/>
</dbReference>
<evidence type="ECO:0000256" key="4">
    <source>
        <dbReference type="ARBA" id="ARBA00022989"/>
    </source>
</evidence>
<keyword evidence="3 6" id="KW-0812">Transmembrane</keyword>
<dbReference type="PANTHER" id="PTHR30086">
    <property type="entry name" value="ARGININE EXPORTER PROTEIN ARGO"/>
    <property type="match status" value="1"/>
</dbReference>
<evidence type="ECO:0000256" key="3">
    <source>
        <dbReference type="ARBA" id="ARBA00022692"/>
    </source>
</evidence>
<evidence type="ECO:0000313" key="7">
    <source>
        <dbReference type="EMBL" id="NEZ58493.1"/>
    </source>
</evidence>
<keyword evidence="4 6" id="KW-1133">Transmembrane helix</keyword>
<comment type="caution">
    <text evidence="7">The sequence shown here is derived from an EMBL/GenBank/DDBJ whole genome shotgun (WGS) entry which is preliminary data.</text>
</comment>
<dbReference type="EMBL" id="QXHD01000004">
    <property type="protein sequence ID" value="NEZ58493.1"/>
    <property type="molecule type" value="Genomic_DNA"/>
</dbReference>
<dbReference type="PIRSF" id="PIRSF006324">
    <property type="entry name" value="LeuE"/>
    <property type="match status" value="1"/>
</dbReference>
<dbReference type="InterPro" id="IPR001123">
    <property type="entry name" value="LeuE-type"/>
</dbReference>
<evidence type="ECO:0000256" key="2">
    <source>
        <dbReference type="ARBA" id="ARBA00022475"/>
    </source>
</evidence>
<evidence type="ECO:0000256" key="1">
    <source>
        <dbReference type="ARBA" id="ARBA00004651"/>
    </source>
</evidence>
<accession>A0A6M0RRR3</accession>
<sequence length="209" mass="22033">MPDFATFSLFLSAAIVLAITPGPGILYVMTRSLRGGRIEGIASAIGTSVGGMFHVVAAALGISIVLAASAFAFNLVKYLGAAYLIYLGVKTILSRDHHIGMANVRSTGYKRAFFQGVTVEVLNPKTALFFLAFIPQFINPDGVVFAQFLLLGSTSVALNTSVDFLVIALAGPIGQWLKSSPRLRRGQRYATGTGLIALGSYVALTGEGE</sequence>
<organism evidence="7 8">
    <name type="scientific">Adonisia turfae CCMR0081</name>
    <dbReference type="NCBI Taxonomy" id="2292702"/>
    <lineage>
        <taxon>Bacteria</taxon>
        <taxon>Bacillati</taxon>
        <taxon>Cyanobacteriota</taxon>
        <taxon>Adonisia</taxon>
        <taxon>Adonisia turfae</taxon>
    </lineage>
</organism>
<reference evidence="7 8" key="1">
    <citation type="journal article" date="2020" name="Microb. Ecol.">
        <title>Ecogenomics of the Marine Benthic Filamentous Cyanobacterium Adonisia.</title>
        <authorList>
            <person name="Walter J.M."/>
            <person name="Coutinho F.H."/>
            <person name="Leomil L."/>
            <person name="Hargreaves P.I."/>
            <person name="Campeao M.E."/>
            <person name="Vieira V.V."/>
            <person name="Silva B.S."/>
            <person name="Fistarol G.O."/>
            <person name="Salomon P.S."/>
            <person name="Sawabe T."/>
            <person name="Mino S."/>
            <person name="Hosokawa M."/>
            <person name="Miyashita H."/>
            <person name="Maruyama F."/>
            <person name="van Verk M.C."/>
            <person name="Dutilh B.E."/>
            <person name="Thompson C.C."/>
            <person name="Thompson F.L."/>
        </authorList>
    </citation>
    <scope>NUCLEOTIDE SEQUENCE [LARGE SCALE GENOMIC DNA]</scope>
    <source>
        <strain evidence="7 8">CCMR0081</strain>
    </source>
</reference>
<keyword evidence="2" id="KW-1003">Cell membrane</keyword>
<dbReference type="Pfam" id="PF01810">
    <property type="entry name" value="LysE"/>
    <property type="match status" value="1"/>
</dbReference>
<evidence type="ECO:0000313" key="8">
    <source>
        <dbReference type="Proteomes" id="UP000481033"/>
    </source>
</evidence>
<evidence type="ECO:0000256" key="5">
    <source>
        <dbReference type="ARBA" id="ARBA00023136"/>
    </source>
</evidence>
<protein>
    <submittedName>
        <fullName evidence="7">LysE family translocator</fullName>
    </submittedName>
</protein>
<evidence type="ECO:0000256" key="6">
    <source>
        <dbReference type="SAM" id="Phobius"/>
    </source>
</evidence>
<feature type="transmembrane region" description="Helical" evidence="6">
    <location>
        <begin position="41"/>
        <end position="69"/>
    </location>
</feature>
<comment type="subcellular location">
    <subcellularLocation>
        <location evidence="1">Cell membrane</location>
        <topology evidence="1">Multi-pass membrane protein</topology>
    </subcellularLocation>
</comment>
<dbReference type="GO" id="GO:0015171">
    <property type="term" value="F:amino acid transmembrane transporter activity"/>
    <property type="evidence" value="ECO:0007669"/>
    <property type="project" value="TreeGrafter"/>
</dbReference>
<feature type="transmembrane region" description="Helical" evidence="6">
    <location>
        <begin position="75"/>
        <end position="93"/>
    </location>
</feature>
<dbReference type="GO" id="GO:0005886">
    <property type="term" value="C:plasma membrane"/>
    <property type="evidence" value="ECO:0007669"/>
    <property type="project" value="UniProtKB-SubCell"/>
</dbReference>
<gene>
    <name evidence="7" type="ORF">DXZ20_23165</name>
</gene>
<keyword evidence="5 6" id="KW-0472">Membrane</keyword>
<proteinExistence type="predicted"/>
<dbReference type="Proteomes" id="UP000481033">
    <property type="component" value="Unassembled WGS sequence"/>
</dbReference>
<keyword evidence="8" id="KW-1185">Reference proteome</keyword>
<dbReference type="RefSeq" id="WP_163664617.1">
    <property type="nucleotide sequence ID" value="NZ_QXHD01000004.1"/>
</dbReference>
<feature type="transmembrane region" description="Helical" evidence="6">
    <location>
        <begin position="6"/>
        <end position="29"/>
    </location>
</feature>
<dbReference type="AlphaFoldDB" id="A0A6M0RRR3"/>